<keyword evidence="2" id="KW-0812">Transmembrane</keyword>
<keyword evidence="2" id="KW-1133">Transmembrane helix</keyword>
<evidence type="ECO:0000313" key="4">
    <source>
        <dbReference type="EMBL" id="WBL35360.1"/>
    </source>
</evidence>
<evidence type="ECO:0000256" key="2">
    <source>
        <dbReference type="SAM" id="Phobius"/>
    </source>
</evidence>
<evidence type="ECO:0000256" key="1">
    <source>
        <dbReference type="ARBA" id="ARBA00007430"/>
    </source>
</evidence>
<keyword evidence="2" id="KW-0472">Membrane</keyword>
<proteinExistence type="inferred from homology"/>
<dbReference type="Pfam" id="PF02719">
    <property type="entry name" value="Polysacc_synt_2"/>
    <property type="match status" value="1"/>
</dbReference>
<dbReference type="PANTHER" id="PTHR43318">
    <property type="entry name" value="UDP-N-ACETYLGLUCOSAMINE 4,6-DEHYDRATASE"/>
    <property type="match status" value="1"/>
</dbReference>
<dbReference type="Pfam" id="PF13727">
    <property type="entry name" value="CoA_binding_3"/>
    <property type="match status" value="1"/>
</dbReference>
<name>A0ABY7M473_9CHLR</name>
<feature type="transmembrane region" description="Helical" evidence="2">
    <location>
        <begin position="20"/>
        <end position="44"/>
    </location>
</feature>
<keyword evidence="5" id="KW-1185">Reference proteome</keyword>
<dbReference type="Gene3D" id="3.40.50.720">
    <property type="entry name" value="NAD(P)-binding Rossmann-like Domain"/>
    <property type="match status" value="2"/>
</dbReference>
<dbReference type="InterPro" id="IPR003869">
    <property type="entry name" value="Polysac_CapD-like"/>
</dbReference>
<feature type="domain" description="Polysaccharide biosynthesis protein CapD-like" evidence="3">
    <location>
        <begin position="294"/>
        <end position="577"/>
    </location>
</feature>
<dbReference type="CDD" id="cd05237">
    <property type="entry name" value="UDP_invert_4-6DH_SDR_e"/>
    <property type="match status" value="1"/>
</dbReference>
<accession>A0ABY7M473</accession>
<gene>
    <name evidence="4" type="ORF">O0235_11290</name>
</gene>
<comment type="similarity">
    <text evidence="1">Belongs to the polysaccharide synthase family.</text>
</comment>
<dbReference type="EMBL" id="CP115149">
    <property type="protein sequence ID" value="WBL35360.1"/>
    <property type="molecule type" value="Genomic_DNA"/>
</dbReference>
<protein>
    <submittedName>
        <fullName evidence="4">Nucleoside-diphosphate sugar epimerase/dehydratase</fullName>
    </submittedName>
</protein>
<dbReference type="PANTHER" id="PTHR43318:SF1">
    <property type="entry name" value="POLYSACCHARIDE BIOSYNTHESIS PROTEIN EPSC-RELATED"/>
    <property type="match status" value="1"/>
</dbReference>
<evidence type="ECO:0000259" key="3">
    <source>
        <dbReference type="Pfam" id="PF02719"/>
    </source>
</evidence>
<feature type="transmembrane region" description="Helical" evidence="2">
    <location>
        <begin position="116"/>
        <end position="135"/>
    </location>
</feature>
<dbReference type="SUPFAM" id="SSF51735">
    <property type="entry name" value="NAD(P)-binding Rossmann-fold domains"/>
    <property type="match status" value="2"/>
</dbReference>
<dbReference type="InterPro" id="IPR036291">
    <property type="entry name" value="NAD(P)-bd_dom_sf"/>
</dbReference>
<dbReference type="Proteomes" id="UP001212803">
    <property type="component" value="Chromosome"/>
</dbReference>
<reference evidence="4 5" key="1">
    <citation type="journal article" date="2023" name="ISME J.">
        <title>Thermophilic Dehalococcoidia with unusual traits shed light on an unexpected past.</title>
        <authorList>
            <person name="Palmer M."/>
            <person name="Covington J.K."/>
            <person name="Zhou E.M."/>
            <person name="Thomas S.C."/>
            <person name="Habib N."/>
            <person name="Seymour C.O."/>
            <person name="Lai D."/>
            <person name="Johnston J."/>
            <person name="Hashimi A."/>
            <person name="Jiao J.Y."/>
            <person name="Muok A.R."/>
            <person name="Liu L."/>
            <person name="Xian W.D."/>
            <person name="Zhi X.Y."/>
            <person name="Li M.M."/>
            <person name="Silva L.P."/>
            <person name="Bowen B.P."/>
            <person name="Louie K."/>
            <person name="Briegel A."/>
            <person name="Pett-Ridge J."/>
            <person name="Weber P.K."/>
            <person name="Tocheva E.I."/>
            <person name="Woyke T."/>
            <person name="Northen T.R."/>
            <person name="Mayali X."/>
            <person name="Li W.J."/>
            <person name="Hedlund B.P."/>
        </authorList>
    </citation>
    <scope>NUCLEOTIDE SEQUENCE [LARGE SCALE GENOMIC DNA]</scope>
    <source>
        <strain evidence="4 5">YIM 72310</strain>
    </source>
</reference>
<feature type="transmembrane region" description="Helical" evidence="2">
    <location>
        <begin position="90"/>
        <end position="110"/>
    </location>
</feature>
<organism evidence="4 5">
    <name type="scientific">Tepidiforma flava</name>
    <dbReference type="NCBI Taxonomy" id="3004094"/>
    <lineage>
        <taxon>Bacteria</taxon>
        <taxon>Bacillati</taxon>
        <taxon>Chloroflexota</taxon>
        <taxon>Tepidiformia</taxon>
        <taxon>Tepidiformales</taxon>
        <taxon>Tepidiformaceae</taxon>
        <taxon>Tepidiforma</taxon>
    </lineage>
</organism>
<dbReference type="InterPro" id="IPR051203">
    <property type="entry name" value="Polysaccharide_Synthase-Rel"/>
</dbReference>
<sequence>MNRSSSPLAALRRLAPGDPLGTLVAIALDVAVVAVALACAMLLRFDADVPRRNAEFVVRVFPLIAAAYVIGNFLFGVYRTVWAYGSLGDIIGLFRPVFLVTILLFGINFWLEERLLPLSVILITGALVFPGMAVVKMRTRLLIRLPWMNNGERRLLIVGAGHTGQLLARELQANPDLPYQPVGFVDDDPKKLHHRIHGLKVHGTVADLEQVLDRMDAEIVAIALDRPAGHLVRDIVGTCQRRNIPVRMVPGVDNWVLGHGHDTLREITLDDLLGREPVQVDFAACSQSVRDKVVLVTGAAGSIGSELCRQVLTFRPRELHLLDNNETGLHDLSLELAGVSPETAIRLWVGSVADEPRVREIFSRARPDLVYHAAALKHVPLMEEHPAEAFRVNVLGTLYCATAAREAETGTFVLISTDKAVRPSSVMGATKRIAELLVIALARESARTRFAAVRFGNVMGSRGSVVPTFMKQIERGGPVTVMHPEMQRYFISIPEAVSLVIQAGTFGGRGDIYMLDMGEEINILELAERMIRLRGLRPGEDIEVVFTGPRPGEKLREELVADFEHLQPTAHPKVMRLTASVDVSEREILRLIDEIRTVMWGDPEEVRRRIHLVARRFSLGEAAESAADTPESEALPS</sequence>
<feature type="transmembrane region" description="Helical" evidence="2">
    <location>
        <begin position="56"/>
        <end position="78"/>
    </location>
</feature>
<dbReference type="RefSeq" id="WP_270055887.1">
    <property type="nucleotide sequence ID" value="NZ_CP115149.1"/>
</dbReference>
<evidence type="ECO:0000313" key="5">
    <source>
        <dbReference type="Proteomes" id="UP001212803"/>
    </source>
</evidence>